<feature type="chain" id="PRO_5012371548" description="Lipoprotein" evidence="1">
    <location>
        <begin position="22"/>
        <end position="184"/>
    </location>
</feature>
<feature type="signal peptide" evidence="1">
    <location>
        <begin position="1"/>
        <end position="21"/>
    </location>
</feature>
<comment type="caution">
    <text evidence="2">The sequence shown here is derived from an EMBL/GenBank/DDBJ whole genome shotgun (WGS) entry which is preliminary data.</text>
</comment>
<name>A0A1X0Y030_9BACT</name>
<organism evidence="2 3">
    <name type="scientific">Geothermobacter hydrogeniphilus</name>
    <dbReference type="NCBI Taxonomy" id="1969733"/>
    <lineage>
        <taxon>Bacteria</taxon>
        <taxon>Pseudomonadati</taxon>
        <taxon>Thermodesulfobacteriota</taxon>
        <taxon>Desulfuromonadia</taxon>
        <taxon>Desulfuromonadales</taxon>
        <taxon>Geothermobacteraceae</taxon>
        <taxon>Geothermobacter</taxon>
    </lineage>
</organism>
<accession>A0A1X0Y030</accession>
<evidence type="ECO:0000313" key="3">
    <source>
        <dbReference type="Proteomes" id="UP000193136"/>
    </source>
</evidence>
<dbReference type="OrthoDB" id="5917631at2"/>
<evidence type="ECO:0008006" key="4">
    <source>
        <dbReference type="Google" id="ProtNLM"/>
    </source>
</evidence>
<evidence type="ECO:0000313" key="2">
    <source>
        <dbReference type="EMBL" id="ORJ58540.1"/>
    </source>
</evidence>
<keyword evidence="3" id="KW-1185">Reference proteome</keyword>
<gene>
    <name evidence="2" type="ORF">B5V00_11865</name>
</gene>
<dbReference type="Proteomes" id="UP000193136">
    <property type="component" value="Unassembled WGS sequence"/>
</dbReference>
<dbReference type="AlphaFoldDB" id="A0A1X0Y030"/>
<keyword evidence="1" id="KW-0732">Signal</keyword>
<dbReference type="RefSeq" id="WP_085011021.1">
    <property type="nucleotide sequence ID" value="NZ_NAAD01000015.1"/>
</dbReference>
<protein>
    <recommendedName>
        <fullName evidence="4">Lipoprotein</fullName>
    </recommendedName>
</protein>
<dbReference type="PROSITE" id="PS51257">
    <property type="entry name" value="PROKAR_LIPOPROTEIN"/>
    <property type="match status" value="1"/>
</dbReference>
<evidence type="ECO:0000256" key="1">
    <source>
        <dbReference type="SAM" id="SignalP"/>
    </source>
</evidence>
<proteinExistence type="predicted"/>
<reference evidence="2 3" key="1">
    <citation type="submission" date="2017-03" db="EMBL/GenBank/DDBJ databases">
        <title>Genome sequence of Geothermobacter sp. EPR-M, Deep-Sea Iron Reducer.</title>
        <authorList>
            <person name="Tully B."/>
            <person name="Savalia P."/>
            <person name="Abuyen K."/>
            <person name="Baughan C."/>
            <person name="Romero E."/>
            <person name="Ronkowski C."/>
            <person name="Torres B."/>
            <person name="Tremblay J."/>
            <person name="Trujillo A."/>
            <person name="Tyler M."/>
            <person name="Perez-Rodriguez I."/>
            <person name="Amend J."/>
        </authorList>
    </citation>
    <scope>NUCLEOTIDE SEQUENCE [LARGE SCALE GENOMIC DNA]</scope>
    <source>
        <strain evidence="2 3">EPR-M</strain>
    </source>
</reference>
<sequence length="184" mass="20571">MKRICISLIAVLVLLVGCAPKQQGLAKKYDKDEYRAMTLCVGATDVALFAATQKLNGIPINSVKQNYLNSKLALASIDKVYKSDFSSPWEFAITFFELCAEEVGNVPLERIDYADFCLQNQMIAGVAHQFKTNGDNKETAYRFFSNYKSKTVKEVIDIVYNENKTSSQAKLDAWGSCIGYAVYQ</sequence>
<dbReference type="EMBL" id="NAAD01000015">
    <property type="protein sequence ID" value="ORJ58540.1"/>
    <property type="molecule type" value="Genomic_DNA"/>
</dbReference>